<keyword evidence="1" id="KW-0004">4Fe-4S</keyword>
<dbReference type="SMART" id="SM00987">
    <property type="entry name" value="UreE_C"/>
    <property type="match status" value="1"/>
</dbReference>
<feature type="domain" description="Uracil-DNA glycosylase-like" evidence="8">
    <location>
        <begin position="103"/>
        <end position="250"/>
    </location>
</feature>
<protein>
    <submittedName>
        <fullName evidence="9">Uracil-DNA glycosylase</fullName>
    </submittedName>
</protein>
<dbReference type="PANTHER" id="PTHR33693">
    <property type="entry name" value="TYPE-5 URACIL-DNA GLYCOSYLASE"/>
    <property type="match status" value="1"/>
</dbReference>
<keyword evidence="2" id="KW-0479">Metal-binding</keyword>
<keyword evidence="3" id="KW-0227">DNA damage</keyword>
<dbReference type="KEGG" id="sami:SAMIE_1007580"/>
<evidence type="ECO:0000313" key="9">
    <source>
        <dbReference type="EMBL" id="BBD97257.1"/>
    </source>
</evidence>
<dbReference type="SUPFAM" id="SSF52141">
    <property type="entry name" value="Uracil-DNA glycosylase-like"/>
    <property type="match status" value="1"/>
</dbReference>
<accession>A0A494W3S4</accession>
<evidence type="ECO:0000256" key="3">
    <source>
        <dbReference type="ARBA" id="ARBA00022763"/>
    </source>
</evidence>
<dbReference type="GO" id="GO:0051539">
    <property type="term" value="F:4 iron, 4 sulfur cluster binding"/>
    <property type="evidence" value="ECO:0007669"/>
    <property type="project" value="UniProtKB-KW"/>
</dbReference>
<dbReference type="Proteomes" id="UP000279959">
    <property type="component" value="Chromosome"/>
</dbReference>
<dbReference type="SMART" id="SM00986">
    <property type="entry name" value="UDG"/>
    <property type="match status" value="1"/>
</dbReference>
<organism evidence="9 10">
    <name type="scientific">Sphingobium amiense</name>
    <dbReference type="NCBI Taxonomy" id="135719"/>
    <lineage>
        <taxon>Bacteria</taxon>
        <taxon>Pseudomonadati</taxon>
        <taxon>Pseudomonadota</taxon>
        <taxon>Alphaproteobacteria</taxon>
        <taxon>Sphingomonadales</taxon>
        <taxon>Sphingomonadaceae</taxon>
        <taxon>Sphingobium</taxon>
    </lineage>
</organism>
<evidence type="ECO:0000256" key="7">
    <source>
        <dbReference type="ARBA" id="ARBA00023204"/>
    </source>
</evidence>
<dbReference type="InterPro" id="IPR051536">
    <property type="entry name" value="UDG_Type-4/5"/>
</dbReference>
<evidence type="ECO:0000256" key="6">
    <source>
        <dbReference type="ARBA" id="ARBA00023014"/>
    </source>
</evidence>
<evidence type="ECO:0000259" key="8">
    <source>
        <dbReference type="SMART" id="SM00986"/>
    </source>
</evidence>
<dbReference type="PANTHER" id="PTHR33693:SF1">
    <property type="entry name" value="TYPE-4 URACIL-DNA GLYCOSYLASE"/>
    <property type="match status" value="1"/>
</dbReference>
<evidence type="ECO:0000256" key="4">
    <source>
        <dbReference type="ARBA" id="ARBA00022801"/>
    </source>
</evidence>
<evidence type="ECO:0000256" key="5">
    <source>
        <dbReference type="ARBA" id="ARBA00023004"/>
    </source>
</evidence>
<keyword evidence="6" id="KW-0411">Iron-sulfur</keyword>
<keyword evidence="4" id="KW-0378">Hydrolase</keyword>
<gene>
    <name evidence="9" type="ORF">SAMIE_1007580</name>
</gene>
<dbReference type="AlphaFoldDB" id="A0A494W3S4"/>
<evidence type="ECO:0000256" key="1">
    <source>
        <dbReference type="ARBA" id="ARBA00022485"/>
    </source>
</evidence>
<evidence type="ECO:0000313" key="10">
    <source>
        <dbReference type="Proteomes" id="UP000279959"/>
    </source>
</evidence>
<dbReference type="RefSeq" id="WP_066698521.1">
    <property type="nucleotide sequence ID" value="NZ_AP018664.1"/>
</dbReference>
<keyword evidence="7" id="KW-0234">DNA repair</keyword>
<proteinExistence type="predicted"/>
<keyword evidence="10" id="KW-1185">Reference proteome</keyword>
<evidence type="ECO:0000256" key="2">
    <source>
        <dbReference type="ARBA" id="ARBA00022723"/>
    </source>
</evidence>
<keyword evidence="5" id="KW-0408">Iron</keyword>
<dbReference type="GO" id="GO:0097506">
    <property type="term" value="F:deaminated base DNA N-glycosylase activity"/>
    <property type="evidence" value="ECO:0007669"/>
    <property type="project" value="UniProtKB-ARBA"/>
</dbReference>
<dbReference type="Pfam" id="PF03167">
    <property type="entry name" value="UDG"/>
    <property type="match status" value="1"/>
</dbReference>
<dbReference type="Gene3D" id="3.40.470.10">
    <property type="entry name" value="Uracil-DNA glycosylase-like domain"/>
    <property type="match status" value="1"/>
</dbReference>
<name>A0A494W3S4_9SPHN</name>
<dbReference type="GO" id="GO:0006281">
    <property type="term" value="P:DNA repair"/>
    <property type="evidence" value="ECO:0007669"/>
    <property type="project" value="UniProtKB-KW"/>
</dbReference>
<dbReference type="GO" id="GO:0046872">
    <property type="term" value="F:metal ion binding"/>
    <property type="evidence" value="ECO:0007669"/>
    <property type="project" value="UniProtKB-KW"/>
</dbReference>
<dbReference type="InterPro" id="IPR036895">
    <property type="entry name" value="Uracil-DNA_glycosylase-like_sf"/>
</dbReference>
<sequence length="258" mass="27609">MKQLDPLVNLWPKGKTMRGSGQDNAALVADAYLAWWQLAGVECAVAEAPVDWLRPAPSEAPPKTASHSTAPAVSIPRDLPSFLAWLKQDAGHVERRWPSRPVYPSALVDAPLMVVTDMPDPADADAGTLLADKAGALFDAMLRAIGTERSITNIASLFFARPPGGMVEAADLEKAAARMRAHVAAARPRRLLILGDRTARALLPTNGDDAPNSLRGFNHEGGTVPAIATFHPRLLLGQPAAKAECWRALQCLIEDVNP</sequence>
<dbReference type="EMBL" id="AP018664">
    <property type="protein sequence ID" value="BBD97257.1"/>
    <property type="molecule type" value="Genomic_DNA"/>
</dbReference>
<reference evidence="9 10" key="1">
    <citation type="submission" date="2018-05" db="EMBL/GenBank/DDBJ databases">
        <title>Complete Genome Sequence of the Nonylphenol-Degrading Bacterium Sphingobium amiense DSM 16289T.</title>
        <authorList>
            <person name="Ootsuka M."/>
            <person name="Nishizawa T."/>
            <person name="Ohta H."/>
        </authorList>
    </citation>
    <scope>NUCLEOTIDE SEQUENCE [LARGE SCALE GENOMIC DNA]</scope>
    <source>
        <strain evidence="9 10">DSM 16289</strain>
    </source>
</reference>
<dbReference type="InterPro" id="IPR005122">
    <property type="entry name" value="Uracil-DNA_glycosylase-like"/>
</dbReference>